<keyword evidence="1" id="KW-0812">Transmembrane</keyword>
<dbReference type="AlphaFoldDB" id="A0A7X2ZT24"/>
<feature type="transmembrane region" description="Helical" evidence="1">
    <location>
        <begin position="44"/>
        <end position="64"/>
    </location>
</feature>
<comment type="caution">
    <text evidence="2">The sequence shown here is derived from an EMBL/GenBank/DDBJ whole genome shotgun (WGS) entry which is preliminary data.</text>
</comment>
<evidence type="ECO:0000313" key="2">
    <source>
        <dbReference type="EMBL" id="MUH35887.1"/>
    </source>
</evidence>
<keyword evidence="1" id="KW-0472">Membrane</keyword>
<evidence type="ECO:0000313" key="3">
    <source>
        <dbReference type="Proteomes" id="UP000540519"/>
    </source>
</evidence>
<feature type="transmembrane region" description="Helical" evidence="1">
    <location>
        <begin position="16"/>
        <end position="38"/>
    </location>
</feature>
<dbReference type="RefSeq" id="WP_155599583.1">
    <property type="nucleotide sequence ID" value="NZ_RCNR01000012.1"/>
</dbReference>
<evidence type="ECO:0000256" key="1">
    <source>
        <dbReference type="SAM" id="Phobius"/>
    </source>
</evidence>
<name>A0A7X2ZT24_9FLAO</name>
<proteinExistence type="predicted"/>
<accession>A0A7X2ZT24</accession>
<gene>
    <name evidence="2" type="ORF">D9O36_08550</name>
</gene>
<organism evidence="2 3">
    <name type="scientific">Zobellia amurskyensis</name>
    <dbReference type="NCBI Taxonomy" id="248905"/>
    <lineage>
        <taxon>Bacteria</taxon>
        <taxon>Pseudomonadati</taxon>
        <taxon>Bacteroidota</taxon>
        <taxon>Flavobacteriia</taxon>
        <taxon>Flavobacteriales</taxon>
        <taxon>Flavobacteriaceae</taxon>
        <taxon>Zobellia</taxon>
    </lineage>
</organism>
<sequence>MKKIYYRENESEYKEGVFISFSEIIGILILFGILMYYYLHAVELADWTKIVLITVVGFSLLYLFQIQGKKKLNLDKNGYGGIMAGEYIHNLIKKKKGKSIKGNGNWVSTVGDYEFNSLIIRNKRLLAFYEDCLEELKELTKNGYEEINIMKADNLHRELNFKIDVLKKIAELKIER</sequence>
<keyword evidence="1" id="KW-1133">Transmembrane helix</keyword>
<protein>
    <submittedName>
        <fullName evidence="2">Uncharacterized protein</fullName>
    </submittedName>
</protein>
<reference evidence="2 3" key="1">
    <citation type="journal article" date="2019" name="Mar. Drugs">
        <title>Comparative Genomics and CAZyme Genome Repertoires of Marine Zobellia amurskyensis KMM 3526(T) and Zobellia laminariae KMM 3676(T).</title>
        <authorList>
            <person name="Chernysheva N."/>
            <person name="Bystritskaya E."/>
            <person name="Stenkova A."/>
            <person name="Golovkin I."/>
            <person name="Nedashkovskaya O."/>
            <person name="Isaeva M."/>
        </authorList>
    </citation>
    <scope>NUCLEOTIDE SEQUENCE [LARGE SCALE GENOMIC DNA]</scope>
    <source>
        <strain evidence="2 3">KMM 3526</strain>
    </source>
</reference>
<dbReference type="Proteomes" id="UP000540519">
    <property type="component" value="Unassembled WGS sequence"/>
</dbReference>
<dbReference type="EMBL" id="RCNR01000012">
    <property type="protein sequence ID" value="MUH35887.1"/>
    <property type="molecule type" value="Genomic_DNA"/>
</dbReference>
<keyword evidence="3" id="KW-1185">Reference proteome</keyword>